<dbReference type="Pfam" id="PF00512">
    <property type="entry name" value="HisKA"/>
    <property type="match status" value="1"/>
</dbReference>
<keyword evidence="5" id="KW-1133">Transmembrane helix</keyword>
<evidence type="ECO:0000256" key="3">
    <source>
        <dbReference type="ARBA" id="ARBA00022553"/>
    </source>
</evidence>
<evidence type="ECO:0000256" key="4">
    <source>
        <dbReference type="PROSITE-ProRule" id="PRU00169"/>
    </source>
</evidence>
<dbReference type="InterPro" id="IPR036890">
    <property type="entry name" value="HATPase_C_sf"/>
</dbReference>
<evidence type="ECO:0000259" key="6">
    <source>
        <dbReference type="PROSITE" id="PS50109"/>
    </source>
</evidence>
<feature type="transmembrane region" description="Helical" evidence="5">
    <location>
        <begin position="12"/>
        <end position="33"/>
    </location>
</feature>
<keyword evidence="9" id="KW-1185">Reference proteome</keyword>
<evidence type="ECO:0000256" key="5">
    <source>
        <dbReference type="SAM" id="Phobius"/>
    </source>
</evidence>
<evidence type="ECO:0000256" key="1">
    <source>
        <dbReference type="ARBA" id="ARBA00000085"/>
    </source>
</evidence>
<comment type="catalytic activity">
    <reaction evidence="1">
        <text>ATP + protein L-histidine = ADP + protein N-phospho-L-histidine.</text>
        <dbReference type="EC" id="2.7.13.3"/>
    </reaction>
</comment>
<evidence type="ECO:0000259" key="7">
    <source>
        <dbReference type="PROSITE" id="PS50110"/>
    </source>
</evidence>
<dbReference type="InterPro" id="IPR004358">
    <property type="entry name" value="Sig_transdc_His_kin-like_C"/>
</dbReference>
<proteinExistence type="predicted"/>
<evidence type="ECO:0000313" key="8">
    <source>
        <dbReference type="EMBL" id="QGZ93260.1"/>
    </source>
</evidence>
<dbReference type="InterPro" id="IPR003594">
    <property type="entry name" value="HATPase_dom"/>
</dbReference>
<protein>
    <recommendedName>
        <fullName evidence="2">histidine kinase</fullName>
        <ecNumber evidence="2">2.7.13.3</ecNumber>
    </recommendedName>
</protein>
<evidence type="ECO:0000313" key="9">
    <source>
        <dbReference type="Proteomes" id="UP000431269"/>
    </source>
</evidence>
<dbReference type="PROSITE" id="PS50110">
    <property type="entry name" value="RESPONSE_REGULATORY"/>
    <property type="match status" value="1"/>
</dbReference>
<keyword evidence="3 4" id="KW-0597">Phosphoprotein</keyword>
<feature type="transmembrane region" description="Helical" evidence="5">
    <location>
        <begin position="268"/>
        <end position="290"/>
    </location>
</feature>
<dbReference type="InterPro" id="IPR003661">
    <property type="entry name" value="HisK_dim/P_dom"/>
</dbReference>
<dbReference type="Gene3D" id="1.10.287.130">
    <property type="match status" value="1"/>
</dbReference>
<dbReference type="SMART" id="SM00387">
    <property type="entry name" value="HATPase_c"/>
    <property type="match status" value="1"/>
</dbReference>
<dbReference type="Gene3D" id="3.40.50.2300">
    <property type="match status" value="1"/>
</dbReference>
<dbReference type="InterPro" id="IPR001789">
    <property type="entry name" value="Sig_transdc_resp-reg_receiver"/>
</dbReference>
<dbReference type="SUPFAM" id="SSF55874">
    <property type="entry name" value="ATPase domain of HSP90 chaperone/DNA topoisomerase II/histidine kinase"/>
    <property type="match status" value="1"/>
</dbReference>
<keyword evidence="5" id="KW-0472">Membrane</keyword>
<sequence length="666" mass="72147">MQGTPSQRSFVLIGAALALPIVILVVIQLSFAFGREREEVERRTLTNAQQIVELVDARLQSDFALMEVLASADMFDRRQWRAAYDRSREFASLNPHWRNVIVSDLESGREIFSTRRSFQLSSAPLNPAITVNSNGVGEVRRDGPNCPCVYLHVPIGGDGSYLLTVAVDPQIFQAVILRHSPTEAITALVDREGNFIARSADYERRVGTPATSYVRNAIVSGETSGIYEGVTSEGFRSSTAYVTSPTSGWSTHIAIASSLINTPRTYSYLSVVIGALLALALAAALIVWALRDLAERRQAEARMAQTQKLEAIGQLTGGVAHDFNNLLTVVIGGLNMLLKRVEDPKQREIALHMLDAAQRGDKLTKQLLAFSRGKQMELAAVDLHEVVPGMEELLRRSVDAGTTLEFSLHPEARWVRTDANQLELAILNLVINARDAMPEGGRIEIIAQPSEKEGCIDLAVRDTGMGMPKDVVDRAFEPFFTTKPAGKGTGLGLAQVFGAARQSGGHVEIDSAPGRGSTVRLVLPKTQAPAVKNGEVEAPARVDLSGGDGKRVLVVDDEPGVRTFMAETLREAGYDAVEAEDAGAALRLLETRLPDLLLTDYSMPGMTGLELAEHAKARSNGALRVLIVSGYADADALEASEARPTLLRKPFDERALIEAVRDVLAA</sequence>
<dbReference type="InterPro" id="IPR036097">
    <property type="entry name" value="HisK_dim/P_sf"/>
</dbReference>
<dbReference type="AlphaFoldDB" id="A0A6I6MFM3"/>
<dbReference type="SMART" id="SM00388">
    <property type="entry name" value="HisKA"/>
    <property type="match status" value="1"/>
</dbReference>
<name>A0A6I6MFM3_9CAUL</name>
<reference evidence="9" key="1">
    <citation type="submission" date="2019-12" db="EMBL/GenBank/DDBJ databases">
        <title>Complete genome of Terracaulis silvestris 0127_4.</title>
        <authorList>
            <person name="Vieira S."/>
            <person name="Riedel T."/>
            <person name="Sproer C."/>
            <person name="Pascual J."/>
            <person name="Boedeker C."/>
            <person name="Overmann J."/>
        </authorList>
    </citation>
    <scope>NUCLEOTIDE SEQUENCE [LARGE SCALE GENOMIC DNA]</scope>
    <source>
        <strain evidence="9">0127_4</strain>
    </source>
</reference>
<dbReference type="EC" id="2.7.13.3" evidence="2"/>
<feature type="domain" description="Histidine kinase" evidence="6">
    <location>
        <begin position="318"/>
        <end position="527"/>
    </location>
</feature>
<dbReference type="Pfam" id="PF00072">
    <property type="entry name" value="Response_reg"/>
    <property type="match status" value="1"/>
</dbReference>
<dbReference type="SMART" id="SM00448">
    <property type="entry name" value="REC"/>
    <property type="match status" value="1"/>
</dbReference>
<dbReference type="EMBL" id="CP047045">
    <property type="protein sequence ID" value="QGZ93260.1"/>
    <property type="molecule type" value="Genomic_DNA"/>
</dbReference>
<dbReference type="SUPFAM" id="SSF47384">
    <property type="entry name" value="Homodimeric domain of signal transducing histidine kinase"/>
    <property type="match status" value="1"/>
</dbReference>
<evidence type="ECO:0000256" key="2">
    <source>
        <dbReference type="ARBA" id="ARBA00012438"/>
    </source>
</evidence>
<dbReference type="PANTHER" id="PTHR43065">
    <property type="entry name" value="SENSOR HISTIDINE KINASE"/>
    <property type="match status" value="1"/>
</dbReference>
<dbReference type="Pfam" id="PF02518">
    <property type="entry name" value="HATPase_c"/>
    <property type="match status" value="1"/>
</dbReference>
<dbReference type="InterPro" id="IPR011006">
    <property type="entry name" value="CheY-like_superfamily"/>
</dbReference>
<feature type="modified residue" description="4-aspartylphosphate" evidence="4">
    <location>
        <position position="600"/>
    </location>
</feature>
<dbReference type="PROSITE" id="PS50109">
    <property type="entry name" value="HIS_KIN"/>
    <property type="match status" value="1"/>
</dbReference>
<dbReference type="Gene3D" id="3.30.565.10">
    <property type="entry name" value="Histidine kinase-like ATPase, C-terminal domain"/>
    <property type="match status" value="1"/>
</dbReference>
<keyword evidence="5" id="KW-0812">Transmembrane</keyword>
<accession>A0A6I6MFM3</accession>
<dbReference type="PRINTS" id="PR00344">
    <property type="entry name" value="BCTRLSENSOR"/>
</dbReference>
<dbReference type="InterPro" id="IPR005467">
    <property type="entry name" value="His_kinase_dom"/>
</dbReference>
<feature type="domain" description="Response regulatory" evidence="7">
    <location>
        <begin position="551"/>
        <end position="664"/>
    </location>
</feature>
<organism evidence="8 9">
    <name type="scientific">Terricaulis silvestris</name>
    <dbReference type="NCBI Taxonomy" id="2686094"/>
    <lineage>
        <taxon>Bacteria</taxon>
        <taxon>Pseudomonadati</taxon>
        <taxon>Pseudomonadota</taxon>
        <taxon>Alphaproteobacteria</taxon>
        <taxon>Caulobacterales</taxon>
        <taxon>Caulobacteraceae</taxon>
        <taxon>Terricaulis</taxon>
    </lineage>
</organism>
<gene>
    <name evidence="8" type="ORF">DSM104635_00068</name>
</gene>
<dbReference type="KEGG" id="tsv:DSM104635_00068"/>
<dbReference type="PANTHER" id="PTHR43065:SF49">
    <property type="entry name" value="HISTIDINE KINASE"/>
    <property type="match status" value="1"/>
</dbReference>
<dbReference type="CDD" id="cd00082">
    <property type="entry name" value="HisKA"/>
    <property type="match status" value="1"/>
</dbReference>
<dbReference type="SUPFAM" id="SSF52172">
    <property type="entry name" value="CheY-like"/>
    <property type="match status" value="1"/>
</dbReference>
<dbReference type="RefSeq" id="WP_158764272.1">
    <property type="nucleotide sequence ID" value="NZ_CP047045.1"/>
</dbReference>
<dbReference type="Proteomes" id="UP000431269">
    <property type="component" value="Chromosome"/>
</dbReference>
<dbReference type="GO" id="GO:0000155">
    <property type="term" value="F:phosphorelay sensor kinase activity"/>
    <property type="evidence" value="ECO:0007669"/>
    <property type="project" value="InterPro"/>
</dbReference>